<keyword evidence="3" id="KW-1185">Reference proteome</keyword>
<reference evidence="2 3" key="1">
    <citation type="submission" date="2019-01" db="EMBL/GenBank/DDBJ databases">
        <title>Nocardioides guangzhouensis sp. nov., an actinobacterium isolated from soil.</title>
        <authorList>
            <person name="Fu Y."/>
            <person name="Cai Y."/>
            <person name="Lin Z."/>
            <person name="Chen P."/>
        </authorList>
    </citation>
    <scope>NUCLEOTIDE SEQUENCE [LARGE SCALE GENOMIC DNA]</scope>
    <source>
        <strain evidence="2 3">130</strain>
    </source>
</reference>
<proteinExistence type="predicted"/>
<feature type="region of interest" description="Disordered" evidence="1">
    <location>
        <begin position="24"/>
        <end position="68"/>
    </location>
</feature>
<evidence type="ECO:0000313" key="2">
    <source>
        <dbReference type="EMBL" id="RYP85035.1"/>
    </source>
</evidence>
<dbReference type="AlphaFoldDB" id="A0A4Q4ZBT4"/>
<accession>A0A4Q4ZBT4</accession>
<dbReference type="RefSeq" id="WP_134718204.1">
    <property type="nucleotide sequence ID" value="NZ_SDKM01000019.1"/>
</dbReference>
<dbReference type="EMBL" id="SDKM01000019">
    <property type="protein sequence ID" value="RYP85035.1"/>
    <property type="molecule type" value="Genomic_DNA"/>
</dbReference>
<evidence type="ECO:0000256" key="1">
    <source>
        <dbReference type="SAM" id="MobiDB-lite"/>
    </source>
</evidence>
<evidence type="ECO:0000313" key="3">
    <source>
        <dbReference type="Proteomes" id="UP000295198"/>
    </source>
</evidence>
<gene>
    <name evidence="2" type="ORF">EKO23_13685</name>
</gene>
<feature type="compositionally biased region" description="Basic residues" evidence="1">
    <location>
        <begin position="51"/>
        <end position="68"/>
    </location>
</feature>
<comment type="caution">
    <text evidence="2">The sequence shown here is derived from an EMBL/GenBank/DDBJ whole genome shotgun (WGS) entry which is preliminary data.</text>
</comment>
<protein>
    <submittedName>
        <fullName evidence="2">Uncharacterized protein</fullName>
    </submittedName>
</protein>
<sequence length="68" mass="7906">MWYVAVFAVLGILLVTVVLVRNQRKPRLAKSRPPRGTAGASRTRSGSAQRKERKRRRAQSKRVRRKRH</sequence>
<dbReference type="Proteomes" id="UP000295198">
    <property type="component" value="Unassembled WGS sequence"/>
</dbReference>
<organism evidence="2 3">
    <name type="scientific">Nocardioides guangzhouensis</name>
    <dbReference type="NCBI Taxonomy" id="2497878"/>
    <lineage>
        <taxon>Bacteria</taxon>
        <taxon>Bacillati</taxon>
        <taxon>Actinomycetota</taxon>
        <taxon>Actinomycetes</taxon>
        <taxon>Propionibacteriales</taxon>
        <taxon>Nocardioidaceae</taxon>
        <taxon>Nocardioides</taxon>
    </lineage>
</organism>
<feature type="compositionally biased region" description="Basic residues" evidence="1">
    <location>
        <begin position="24"/>
        <end position="33"/>
    </location>
</feature>
<name>A0A4Q4ZBT4_9ACTN</name>